<dbReference type="InterPro" id="IPR052188">
    <property type="entry name" value="Ni-pincer_cofactor_biosynth"/>
</dbReference>
<keyword evidence="2" id="KW-1185">Reference proteome</keyword>
<sequence>MLDQVLGTYTRLAVAVSGGVDSMTLAHAAHRRLADVTMVHAVSPAVPDHATARVRAHAARDGWRLIVTGAGEFDDPRYRANPVNRCYFCKTNLYARIAAVTDMLIASGANLDDLSDYRPGLTAAAEHGVVHPFVLAGMDKPAVRALARAFGLSDLAELPAQPCLASRVETGIAIQADDLAFIDRMEGLLSAALPAGADIRCRITHAGVMIEAAPGLDETAARALCAAEGRIFLGVRPYRRGAAFLHGAS</sequence>
<reference evidence="1 2" key="1">
    <citation type="journal article" date="2021" name="Microorganisms">
        <title>Acidisoma silvae sp. nov. and Acidisomacellulosilytica sp. nov., Two Acidophilic Bacteria Isolated from Decaying Wood, Hydrolyzing Cellulose and Producing Poly-3-hydroxybutyrate.</title>
        <authorList>
            <person name="Mieszkin S."/>
            <person name="Pouder E."/>
            <person name="Uroz S."/>
            <person name="Simon-Colin C."/>
            <person name="Alain K."/>
        </authorList>
    </citation>
    <scope>NUCLEOTIDE SEQUENCE [LARGE SCALE GENOMIC DNA]</scope>
    <source>
        <strain evidence="1 2">HW T5.17</strain>
    </source>
</reference>
<comment type="caution">
    <text evidence="1">The sequence shown here is derived from an EMBL/GenBank/DDBJ whole genome shotgun (WGS) entry which is preliminary data.</text>
</comment>
<protein>
    <recommendedName>
        <fullName evidence="3">Adenine nucleotide alpha hydrolase</fullName>
    </recommendedName>
</protein>
<gene>
    <name evidence="1" type="ORF">ACELLULO517_18590</name>
</gene>
<dbReference type="EMBL" id="JAESVA010000006">
    <property type="protein sequence ID" value="MCB8882262.1"/>
    <property type="molecule type" value="Genomic_DNA"/>
</dbReference>
<proteinExistence type="predicted"/>
<evidence type="ECO:0000313" key="1">
    <source>
        <dbReference type="EMBL" id="MCB8882262.1"/>
    </source>
</evidence>
<dbReference type="PANTHER" id="PTHR43169:SF2">
    <property type="entry name" value="NAD_GMP SYNTHASE DOMAIN-CONTAINING PROTEIN"/>
    <property type="match status" value="1"/>
</dbReference>
<evidence type="ECO:0000313" key="2">
    <source>
        <dbReference type="Proteomes" id="UP000721844"/>
    </source>
</evidence>
<name>A0A963Z3T5_9PROT</name>
<organism evidence="1 2">
    <name type="scientific">Acidisoma cellulosilyticum</name>
    <dbReference type="NCBI Taxonomy" id="2802395"/>
    <lineage>
        <taxon>Bacteria</taxon>
        <taxon>Pseudomonadati</taxon>
        <taxon>Pseudomonadota</taxon>
        <taxon>Alphaproteobacteria</taxon>
        <taxon>Acetobacterales</taxon>
        <taxon>Acidocellaceae</taxon>
        <taxon>Acidisoma</taxon>
    </lineage>
</organism>
<dbReference type="InterPro" id="IPR014729">
    <property type="entry name" value="Rossmann-like_a/b/a_fold"/>
</dbReference>
<dbReference type="PANTHER" id="PTHR43169">
    <property type="entry name" value="EXSB FAMILY PROTEIN"/>
    <property type="match status" value="1"/>
</dbReference>
<dbReference type="RefSeq" id="WP_227308925.1">
    <property type="nucleotide sequence ID" value="NZ_JAESVA010000006.1"/>
</dbReference>
<dbReference type="SUPFAM" id="SSF52402">
    <property type="entry name" value="Adenine nucleotide alpha hydrolases-like"/>
    <property type="match status" value="1"/>
</dbReference>
<dbReference type="Proteomes" id="UP000721844">
    <property type="component" value="Unassembled WGS sequence"/>
</dbReference>
<dbReference type="Gene3D" id="3.40.50.620">
    <property type="entry name" value="HUPs"/>
    <property type="match status" value="1"/>
</dbReference>
<accession>A0A963Z3T5</accession>
<evidence type="ECO:0008006" key="3">
    <source>
        <dbReference type="Google" id="ProtNLM"/>
    </source>
</evidence>
<dbReference type="AlphaFoldDB" id="A0A963Z3T5"/>